<comment type="caution">
    <text evidence="3">The sequence shown here is derived from an EMBL/GenBank/DDBJ whole genome shotgun (WGS) entry which is preliminary data.</text>
</comment>
<dbReference type="AlphaFoldDB" id="A0A3S1B0G9"/>
<accession>A0A3S1B0G9</accession>
<sequence>MGLRYVFSTARLVTLLALASLTEGLLQRTERGINGSICETPGVSLSPQRCKKNEQVSFHPPSTPYPVICRSDIQAVDIPLLCDTVTDGGGWIVIQRRSTGEVDFNRDWASYKAGFGSLENDFWLGNEYIQKISCCGYYEIRVEFEFNNRSEFTAYNLFSIDNETLNYTLHIGQPYVGNAGYSLWGSNMAHFSTYDRVNFPVSGEFAQLHRGGWWFYERTPTNESNLNGEWGVPGRLGVFWNSSTQAFSATFTEMKIRKVYLGPDLYYQ</sequence>
<gene>
    <name evidence="3" type="ORF">EGW08_023390</name>
</gene>
<evidence type="ECO:0000256" key="1">
    <source>
        <dbReference type="SAM" id="SignalP"/>
    </source>
</evidence>
<name>A0A3S1B0G9_ELYCH</name>
<dbReference type="GO" id="GO:0005615">
    <property type="term" value="C:extracellular space"/>
    <property type="evidence" value="ECO:0007669"/>
    <property type="project" value="TreeGrafter"/>
</dbReference>
<dbReference type="STRING" id="188477.A0A3S1B0G9"/>
<dbReference type="PANTHER" id="PTHR19143">
    <property type="entry name" value="FIBRINOGEN/TENASCIN/ANGIOPOEITIN"/>
    <property type="match status" value="1"/>
</dbReference>
<proteinExistence type="predicted"/>
<feature type="chain" id="PRO_5018722669" description="Fibrinogen C-terminal domain-containing protein" evidence="1">
    <location>
        <begin position="25"/>
        <end position="268"/>
    </location>
</feature>
<dbReference type="EMBL" id="RQTK01001972">
    <property type="protein sequence ID" value="RUS68849.1"/>
    <property type="molecule type" value="Genomic_DNA"/>
</dbReference>
<dbReference type="OrthoDB" id="7735366at2759"/>
<feature type="signal peptide" evidence="1">
    <location>
        <begin position="1"/>
        <end position="24"/>
    </location>
</feature>
<dbReference type="InterPro" id="IPR050373">
    <property type="entry name" value="Fibrinogen_C-term_domain"/>
</dbReference>
<reference evidence="3 4" key="1">
    <citation type="submission" date="2019-01" db="EMBL/GenBank/DDBJ databases">
        <title>A draft genome assembly of the solar-powered sea slug Elysia chlorotica.</title>
        <authorList>
            <person name="Cai H."/>
            <person name="Li Q."/>
            <person name="Fang X."/>
            <person name="Li J."/>
            <person name="Curtis N.E."/>
            <person name="Altenburger A."/>
            <person name="Shibata T."/>
            <person name="Feng M."/>
            <person name="Maeda T."/>
            <person name="Schwartz J.A."/>
            <person name="Shigenobu S."/>
            <person name="Lundholm N."/>
            <person name="Nishiyama T."/>
            <person name="Yang H."/>
            <person name="Hasebe M."/>
            <person name="Li S."/>
            <person name="Pierce S.K."/>
            <person name="Wang J."/>
        </authorList>
    </citation>
    <scope>NUCLEOTIDE SEQUENCE [LARGE SCALE GENOMIC DNA]</scope>
    <source>
        <strain evidence="3">EC2010</strain>
        <tissue evidence="3">Whole organism of an adult</tissue>
    </source>
</reference>
<dbReference type="Proteomes" id="UP000271974">
    <property type="component" value="Unassembled WGS sequence"/>
</dbReference>
<dbReference type="SUPFAM" id="SSF56496">
    <property type="entry name" value="Fibrinogen C-terminal domain-like"/>
    <property type="match status" value="1"/>
</dbReference>
<evidence type="ECO:0000313" key="3">
    <source>
        <dbReference type="EMBL" id="RUS68849.1"/>
    </source>
</evidence>
<dbReference type="PANTHER" id="PTHR19143:SF394">
    <property type="entry name" value="ANGIOPOIETIN-RELATED PROTEIN 3-LIKE"/>
    <property type="match status" value="1"/>
</dbReference>
<keyword evidence="1" id="KW-0732">Signal</keyword>
<dbReference type="InterPro" id="IPR002181">
    <property type="entry name" value="Fibrinogen_a/b/g_C_dom"/>
</dbReference>
<evidence type="ECO:0000313" key="4">
    <source>
        <dbReference type="Proteomes" id="UP000271974"/>
    </source>
</evidence>
<feature type="domain" description="Fibrinogen C-terminal" evidence="2">
    <location>
        <begin position="41"/>
        <end position="260"/>
    </location>
</feature>
<keyword evidence="4" id="KW-1185">Reference proteome</keyword>
<dbReference type="Pfam" id="PF00147">
    <property type="entry name" value="Fibrinogen_C"/>
    <property type="match status" value="1"/>
</dbReference>
<dbReference type="Gene3D" id="3.90.215.10">
    <property type="entry name" value="Gamma Fibrinogen, chain A, domain 1"/>
    <property type="match status" value="1"/>
</dbReference>
<dbReference type="PROSITE" id="PS51406">
    <property type="entry name" value="FIBRINOGEN_C_2"/>
    <property type="match status" value="1"/>
</dbReference>
<dbReference type="SMART" id="SM00186">
    <property type="entry name" value="FBG"/>
    <property type="match status" value="1"/>
</dbReference>
<dbReference type="InterPro" id="IPR014716">
    <property type="entry name" value="Fibrinogen_a/b/g_C_1"/>
</dbReference>
<dbReference type="InterPro" id="IPR036056">
    <property type="entry name" value="Fibrinogen-like_C"/>
</dbReference>
<evidence type="ECO:0000259" key="2">
    <source>
        <dbReference type="PROSITE" id="PS51406"/>
    </source>
</evidence>
<organism evidence="3 4">
    <name type="scientific">Elysia chlorotica</name>
    <name type="common">Eastern emerald elysia</name>
    <name type="synonym">Sea slug</name>
    <dbReference type="NCBI Taxonomy" id="188477"/>
    <lineage>
        <taxon>Eukaryota</taxon>
        <taxon>Metazoa</taxon>
        <taxon>Spiralia</taxon>
        <taxon>Lophotrochozoa</taxon>
        <taxon>Mollusca</taxon>
        <taxon>Gastropoda</taxon>
        <taxon>Heterobranchia</taxon>
        <taxon>Euthyneura</taxon>
        <taxon>Panpulmonata</taxon>
        <taxon>Sacoglossa</taxon>
        <taxon>Placobranchoidea</taxon>
        <taxon>Plakobranchidae</taxon>
        <taxon>Elysia</taxon>
    </lineage>
</organism>
<protein>
    <recommendedName>
        <fullName evidence="2">Fibrinogen C-terminal domain-containing protein</fullName>
    </recommendedName>
</protein>